<dbReference type="PANTHER" id="PTHR43685">
    <property type="entry name" value="GLYCOSYLTRANSFERASE"/>
    <property type="match status" value="1"/>
</dbReference>
<reference evidence="3" key="1">
    <citation type="submission" date="2016-10" db="EMBL/GenBank/DDBJ databases">
        <authorList>
            <person name="Varghese N."/>
            <person name="Submissions S."/>
        </authorList>
    </citation>
    <scope>NUCLEOTIDE SEQUENCE [LARGE SCALE GENOMIC DNA]</scope>
    <source>
        <strain evidence="3">DSM 217</strain>
    </source>
</reference>
<dbReference type="PANTHER" id="PTHR43685:SF3">
    <property type="entry name" value="SLR2126 PROTEIN"/>
    <property type="match status" value="1"/>
</dbReference>
<dbReference type="Gene3D" id="3.90.550.10">
    <property type="entry name" value="Spore Coat Polysaccharide Biosynthesis Protein SpsA, Chain A"/>
    <property type="match status" value="1"/>
</dbReference>
<evidence type="ECO:0000313" key="3">
    <source>
        <dbReference type="Proteomes" id="UP000198816"/>
    </source>
</evidence>
<gene>
    <name evidence="2" type="ORF">SAMN05421783_10682</name>
</gene>
<keyword evidence="3" id="KW-1185">Reference proteome</keyword>
<sequence>MKPHEATQSLPLISAIVRVSDSSDAVSPSLEALRAQSLDVGRFEVLVVDDGCTDEMWTGIEATSSALHFQCARWKGGGIAGWRNLGLSLARSPIVLFIEEGEVLDPACLEEHYRAHEEHPQSHFAVLGYTGLRGEAERSPLMRYLAEAERRDICCVDSLESCAGDGPGFGCRLPSFKRLYLLDHGGFNPVFPVGTEARELGIRLSRAGLCVARSAGAESVVIRPCSLEEVCTYCYLQGRADWLLARLYPEQDAVTWARLDSVESEWMAIAPLFPSVMKSARELDRFARERCRADLPLDDLTTRLLHRAYAAALRANRIRGVFGAMSEARLDSTPPSLPCTEA</sequence>
<keyword evidence="2" id="KW-0808">Transferase</keyword>
<dbReference type="InterPro" id="IPR001173">
    <property type="entry name" value="Glyco_trans_2-like"/>
</dbReference>
<dbReference type="Pfam" id="PF00535">
    <property type="entry name" value="Glycos_transf_2"/>
    <property type="match status" value="1"/>
</dbReference>
<accession>A0A1H2V1B9</accession>
<dbReference type="EMBL" id="FNNZ01000006">
    <property type="protein sequence ID" value="SDW62132.1"/>
    <property type="molecule type" value="Genomic_DNA"/>
</dbReference>
<dbReference type="GO" id="GO:0016740">
    <property type="term" value="F:transferase activity"/>
    <property type="evidence" value="ECO:0007669"/>
    <property type="project" value="UniProtKB-KW"/>
</dbReference>
<name>A0A1H2V1B9_THIRO</name>
<dbReference type="InterPro" id="IPR050834">
    <property type="entry name" value="Glycosyltransf_2"/>
</dbReference>
<evidence type="ECO:0000313" key="2">
    <source>
        <dbReference type="EMBL" id="SDW62132.1"/>
    </source>
</evidence>
<protein>
    <submittedName>
        <fullName evidence="2">Glycosyl transferase family 2</fullName>
    </submittedName>
</protein>
<dbReference type="CDD" id="cd00761">
    <property type="entry name" value="Glyco_tranf_GTA_type"/>
    <property type="match status" value="1"/>
</dbReference>
<evidence type="ECO:0000259" key="1">
    <source>
        <dbReference type="Pfam" id="PF00535"/>
    </source>
</evidence>
<dbReference type="Proteomes" id="UP000198816">
    <property type="component" value="Unassembled WGS sequence"/>
</dbReference>
<feature type="domain" description="Glycosyltransferase 2-like" evidence="1">
    <location>
        <begin position="23"/>
        <end position="138"/>
    </location>
</feature>
<proteinExistence type="predicted"/>
<dbReference type="STRING" id="1058.SAMN05421783_10682"/>
<dbReference type="InterPro" id="IPR029044">
    <property type="entry name" value="Nucleotide-diphossugar_trans"/>
</dbReference>
<dbReference type="RefSeq" id="WP_175534547.1">
    <property type="nucleotide sequence ID" value="NZ_FNNZ01000006.1"/>
</dbReference>
<dbReference type="SUPFAM" id="SSF53448">
    <property type="entry name" value="Nucleotide-diphospho-sugar transferases"/>
    <property type="match status" value="1"/>
</dbReference>
<dbReference type="AlphaFoldDB" id="A0A1H2V1B9"/>
<organism evidence="2 3">
    <name type="scientific">Thiocapsa roseopersicina</name>
    <dbReference type="NCBI Taxonomy" id="1058"/>
    <lineage>
        <taxon>Bacteria</taxon>
        <taxon>Pseudomonadati</taxon>
        <taxon>Pseudomonadota</taxon>
        <taxon>Gammaproteobacteria</taxon>
        <taxon>Chromatiales</taxon>
        <taxon>Chromatiaceae</taxon>
        <taxon>Thiocapsa</taxon>
    </lineage>
</organism>